<feature type="compositionally biased region" description="Polar residues" evidence="1">
    <location>
        <begin position="1"/>
        <end position="16"/>
    </location>
</feature>
<sequence length="221" mass="24759">MATNNQVVSYNSSSHALTIRPAPNQQRPPHVTTPCQHRPSHSQPLPPPHPYTRCPYCRRPLLTGSRDYEDNYDGYNYDYEDDYNEYDGRTRTSNYFNILAIANRTASEPSSSHLHLTLPNSNSNSPLTLKMANPSPPSPPTPHNENAKSPSTYHSDATAFPPSSMAEGYFDAFFRIEKKLGMEANGSVFLCQYVSDNNPLGCFTVKKVTVGQSHTRISYKL</sequence>
<protein>
    <submittedName>
        <fullName evidence="2">Uncharacterized protein</fullName>
    </submittedName>
</protein>
<feature type="region of interest" description="Disordered" evidence="1">
    <location>
        <begin position="1"/>
        <end position="53"/>
    </location>
</feature>
<dbReference type="Proteomes" id="UP000559256">
    <property type="component" value="Unassembled WGS sequence"/>
</dbReference>
<evidence type="ECO:0000256" key="1">
    <source>
        <dbReference type="SAM" id="MobiDB-lite"/>
    </source>
</evidence>
<dbReference type="OrthoDB" id="1405469at2759"/>
<reference evidence="2 3" key="1">
    <citation type="journal article" date="2020" name="ISME J.">
        <title>Uncovering the hidden diversity of litter-decomposition mechanisms in mushroom-forming fungi.</title>
        <authorList>
            <person name="Floudas D."/>
            <person name="Bentzer J."/>
            <person name="Ahren D."/>
            <person name="Johansson T."/>
            <person name="Persson P."/>
            <person name="Tunlid A."/>
        </authorList>
    </citation>
    <scope>NUCLEOTIDE SEQUENCE [LARGE SCALE GENOMIC DNA]</scope>
    <source>
        <strain evidence="2 3">CBS 291.85</strain>
    </source>
</reference>
<comment type="caution">
    <text evidence="2">The sequence shown here is derived from an EMBL/GenBank/DDBJ whole genome shotgun (WGS) entry which is preliminary data.</text>
</comment>
<dbReference type="EMBL" id="JAACJM010000035">
    <property type="protein sequence ID" value="KAF5363081.1"/>
    <property type="molecule type" value="Genomic_DNA"/>
</dbReference>
<accession>A0A8H5LMX8</accession>
<gene>
    <name evidence="2" type="ORF">D9758_012629</name>
</gene>
<feature type="region of interest" description="Disordered" evidence="1">
    <location>
        <begin position="109"/>
        <end position="158"/>
    </location>
</feature>
<feature type="compositionally biased region" description="Polar residues" evidence="1">
    <location>
        <begin position="143"/>
        <end position="155"/>
    </location>
</feature>
<evidence type="ECO:0000313" key="2">
    <source>
        <dbReference type="EMBL" id="KAF5363081.1"/>
    </source>
</evidence>
<evidence type="ECO:0000313" key="3">
    <source>
        <dbReference type="Proteomes" id="UP000559256"/>
    </source>
</evidence>
<keyword evidence="3" id="KW-1185">Reference proteome</keyword>
<name>A0A8H5LMX8_9AGAR</name>
<dbReference type="AlphaFoldDB" id="A0A8H5LMX8"/>
<proteinExistence type="predicted"/>
<feature type="compositionally biased region" description="Polar residues" evidence="1">
    <location>
        <begin position="109"/>
        <end position="127"/>
    </location>
</feature>
<organism evidence="2 3">
    <name type="scientific">Tetrapyrgos nigripes</name>
    <dbReference type="NCBI Taxonomy" id="182062"/>
    <lineage>
        <taxon>Eukaryota</taxon>
        <taxon>Fungi</taxon>
        <taxon>Dikarya</taxon>
        <taxon>Basidiomycota</taxon>
        <taxon>Agaricomycotina</taxon>
        <taxon>Agaricomycetes</taxon>
        <taxon>Agaricomycetidae</taxon>
        <taxon>Agaricales</taxon>
        <taxon>Marasmiineae</taxon>
        <taxon>Marasmiaceae</taxon>
        <taxon>Tetrapyrgos</taxon>
    </lineage>
</organism>